<accession>A0A7Y9J5D1</accession>
<feature type="domain" description="Transcriptional regulator HTH-type FeoC" evidence="1">
    <location>
        <begin position="4"/>
        <end position="67"/>
    </location>
</feature>
<dbReference type="Pfam" id="PF09012">
    <property type="entry name" value="FeoC"/>
    <property type="match status" value="1"/>
</dbReference>
<dbReference type="InterPro" id="IPR036388">
    <property type="entry name" value="WH-like_DNA-bd_sf"/>
</dbReference>
<evidence type="ECO:0000259" key="1">
    <source>
        <dbReference type="Pfam" id="PF09012"/>
    </source>
</evidence>
<protein>
    <recommendedName>
        <fullName evidence="1">Transcriptional regulator HTH-type FeoC domain-containing protein</fullName>
    </recommendedName>
</protein>
<name>A0A7Y9J5D1_9PSEU</name>
<sequence length="91" mass="9328">MSALRQVLEEVRTGRARGLDDLARRVGVSRDEASAMVDHWVRKGRLDVADLSAACSSGGCGSCPSGDHGAPGCGTGDGRPVLLAISVRPPG</sequence>
<proteinExistence type="predicted"/>
<evidence type="ECO:0000313" key="3">
    <source>
        <dbReference type="Proteomes" id="UP000535890"/>
    </source>
</evidence>
<reference evidence="2 3" key="1">
    <citation type="submission" date="2020-07" db="EMBL/GenBank/DDBJ databases">
        <title>Sequencing the genomes of 1000 actinobacteria strains.</title>
        <authorList>
            <person name="Klenk H.-P."/>
        </authorList>
    </citation>
    <scope>NUCLEOTIDE SEQUENCE [LARGE SCALE GENOMIC DNA]</scope>
    <source>
        <strain evidence="2 3">DSM 45772</strain>
    </source>
</reference>
<comment type="caution">
    <text evidence="2">The sequence shown here is derived from an EMBL/GenBank/DDBJ whole genome shotgun (WGS) entry which is preliminary data.</text>
</comment>
<dbReference type="RefSeq" id="WP_179793403.1">
    <property type="nucleotide sequence ID" value="NZ_BAABHP010000017.1"/>
</dbReference>
<dbReference type="InterPro" id="IPR015102">
    <property type="entry name" value="Tscrpt_reg_HTH_FeoC"/>
</dbReference>
<dbReference type="EMBL" id="JACCBN010000001">
    <property type="protein sequence ID" value="NYD35589.1"/>
    <property type="molecule type" value="Genomic_DNA"/>
</dbReference>
<organism evidence="2 3">
    <name type="scientific">Actinomycetospora corticicola</name>
    <dbReference type="NCBI Taxonomy" id="663602"/>
    <lineage>
        <taxon>Bacteria</taxon>
        <taxon>Bacillati</taxon>
        <taxon>Actinomycetota</taxon>
        <taxon>Actinomycetes</taxon>
        <taxon>Pseudonocardiales</taxon>
        <taxon>Pseudonocardiaceae</taxon>
        <taxon>Actinomycetospora</taxon>
    </lineage>
</organism>
<dbReference type="SUPFAM" id="SSF46785">
    <property type="entry name" value="Winged helix' DNA-binding domain"/>
    <property type="match status" value="1"/>
</dbReference>
<dbReference type="InterPro" id="IPR036390">
    <property type="entry name" value="WH_DNA-bd_sf"/>
</dbReference>
<dbReference type="Proteomes" id="UP000535890">
    <property type="component" value="Unassembled WGS sequence"/>
</dbReference>
<keyword evidence="3" id="KW-1185">Reference proteome</keyword>
<evidence type="ECO:0000313" key="2">
    <source>
        <dbReference type="EMBL" id="NYD35589.1"/>
    </source>
</evidence>
<dbReference type="Gene3D" id="1.10.10.10">
    <property type="entry name" value="Winged helix-like DNA-binding domain superfamily/Winged helix DNA-binding domain"/>
    <property type="match status" value="1"/>
</dbReference>
<dbReference type="AlphaFoldDB" id="A0A7Y9J5D1"/>
<gene>
    <name evidence="2" type="ORF">BJ983_001691</name>
</gene>